<evidence type="ECO:0000256" key="4">
    <source>
        <dbReference type="ARBA" id="ARBA00023136"/>
    </source>
</evidence>
<comment type="caution">
    <text evidence="6">The sequence shown here is derived from an EMBL/GenBank/DDBJ whole genome shotgun (WGS) entry which is preliminary data.</text>
</comment>
<dbReference type="GO" id="GO:0005778">
    <property type="term" value="C:peroxisomal membrane"/>
    <property type="evidence" value="ECO:0007669"/>
    <property type="project" value="UniProtKB-SubCell"/>
</dbReference>
<dbReference type="Pfam" id="PF05648">
    <property type="entry name" value="PEX11"/>
    <property type="match status" value="1"/>
</dbReference>
<dbReference type="GO" id="GO:0044375">
    <property type="term" value="P:regulation of peroxisome size"/>
    <property type="evidence" value="ECO:0007669"/>
    <property type="project" value="UniProtKB-ARBA"/>
</dbReference>
<dbReference type="AlphaFoldDB" id="A0A699Z337"/>
<proteinExistence type="inferred from homology"/>
<name>A0A699Z337_HAELA</name>
<reference evidence="6 7" key="1">
    <citation type="submission" date="2020-02" db="EMBL/GenBank/DDBJ databases">
        <title>Draft genome sequence of Haematococcus lacustris strain NIES-144.</title>
        <authorList>
            <person name="Morimoto D."/>
            <person name="Nakagawa S."/>
            <person name="Yoshida T."/>
            <person name="Sawayama S."/>
        </authorList>
    </citation>
    <scope>NUCLEOTIDE SEQUENCE [LARGE SCALE GENOMIC DNA]</scope>
    <source>
        <strain evidence="6 7">NIES-144</strain>
    </source>
</reference>
<evidence type="ECO:0000313" key="6">
    <source>
        <dbReference type="EMBL" id="GFH13439.1"/>
    </source>
</evidence>
<dbReference type="InterPro" id="IPR008733">
    <property type="entry name" value="PEX11"/>
</dbReference>
<evidence type="ECO:0000256" key="2">
    <source>
        <dbReference type="ARBA" id="ARBA00008194"/>
    </source>
</evidence>
<dbReference type="Proteomes" id="UP000485058">
    <property type="component" value="Unassembled WGS sequence"/>
</dbReference>
<dbReference type="GO" id="GO:0042802">
    <property type="term" value="F:identical protein binding"/>
    <property type="evidence" value="ECO:0007669"/>
    <property type="project" value="UniProtKB-ARBA"/>
</dbReference>
<evidence type="ECO:0000256" key="5">
    <source>
        <dbReference type="ARBA" id="ARBA00023140"/>
    </source>
</evidence>
<evidence type="ECO:0000313" key="7">
    <source>
        <dbReference type="Proteomes" id="UP000485058"/>
    </source>
</evidence>
<gene>
    <name evidence="6" type="ORF">HaLaN_09325</name>
</gene>
<evidence type="ECO:0000256" key="3">
    <source>
        <dbReference type="ARBA" id="ARBA00022593"/>
    </source>
</evidence>
<accession>A0A699Z337</accession>
<keyword evidence="5" id="KW-0576">Peroxisome</keyword>
<dbReference type="PANTHER" id="PTHR12652">
    <property type="entry name" value="PEROXISOMAL BIOGENESIS FACTOR 11"/>
    <property type="match status" value="1"/>
</dbReference>
<keyword evidence="3" id="KW-0962">Peroxisome biogenesis</keyword>
<keyword evidence="4" id="KW-0472">Membrane</keyword>
<comment type="similarity">
    <text evidence="2">Belongs to the peroxin-11 family.</text>
</comment>
<sequence>MLGLQPLKRASAKAFRLGKFLQDLNNLRKSRATGATAILELVAYGGEGIYYFIEQMVWLIKAGALSKEHEAQLTHMSAWAELLGYAANIWLSIPKV</sequence>
<dbReference type="EMBL" id="BLLF01000612">
    <property type="protein sequence ID" value="GFH13439.1"/>
    <property type="molecule type" value="Genomic_DNA"/>
</dbReference>
<protein>
    <submittedName>
        <fullName evidence="6">Uncharacterized protein</fullName>
    </submittedName>
</protein>
<dbReference type="PANTHER" id="PTHR12652:SF50">
    <property type="entry name" value="PEROXIN 11"/>
    <property type="match status" value="1"/>
</dbReference>
<keyword evidence="7" id="KW-1185">Reference proteome</keyword>
<dbReference type="GO" id="GO:0016559">
    <property type="term" value="P:peroxisome fission"/>
    <property type="evidence" value="ECO:0007669"/>
    <property type="project" value="InterPro"/>
</dbReference>
<evidence type="ECO:0000256" key="1">
    <source>
        <dbReference type="ARBA" id="ARBA00004585"/>
    </source>
</evidence>
<organism evidence="6 7">
    <name type="scientific">Haematococcus lacustris</name>
    <name type="common">Green alga</name>
    <name type="synonym">Haematococcus pluvialis</name>
    <dbReference type="NCBI Taxonomy" id="44745"/>
    <lineage>
        <taxon>Eukaryota</taxon>
        <taxon>Viridiplantae</taxon>
        <taxon>Chlorophyta</taxon>
        <taxon>core chlorophytes</taxon>
        <taxon>Chlorophyceae</taxon>
        <taxon>CS clade</taxon>
        <taxon>Chlamydomonadales</taxon>
        <taxon>Haematococcaceae</taxon>
        <taxon>Haematococcus</taxon>
    </lineage>
</organism>
<comment type="subcellular location">
    <subcellularLocation>
        <location evidence="1">Peroxisome membrane</location>
        <topology evidence="1">Multi-pass membrane protein</topology>
    </subcellularLocation>
</comment>